<dbReference type="PANTHER" id="PTHR31595:SF77">
    <property type="entry name" value="ACYL-COA--STEROL O-ACYLTRANSFERASE 1-LIKE"/>
    <property type="match status" value="1"/>
</dbReference>
<dbReference type="GO" id="GO:0016020">
    <property type="term" value="C:membrane"/>
    <property type="evidence" value="ECO:0007669"/>
    <property type="project" value="UniProtKB-SubCell"/>
</dbReference>
<evidence type="ECO:0000256" key="7">
    <source>
        <dbReference type="ARBA" id="ARBA00023136"/>
    </source>
</evidence>
<evidence type="ECO:0000259" key="11">
    <source>
        <dbReference type="Pfam" id="PF13813"/>
    </source>
</evidence>
<comment type="caution">
    <text evidence="12">The sequence shown here is derived from an EMBL/GenBank/DDBJ whole genome shotgun (WGS) entry which is preliminary data.</text>
</comment>
<feature type="transmembrane region" description="Helical" evidence="10">
    <location>
        <begin position="36"/>
        <end position="53"/>
    </location>
</feature>
<evidence type="ECO:0000256" key="4">
    <source>
        <dbReference type="ARBA" id="ARBA00022692"/>
    </source>
</evidence>
<dbReference type="Proteomes" id="UP000288805">
    <property type="component" value="Unassembled WGS sequence"/>
</dbReference>
<feature type="transmembrane region" description="Helical" evidence="10">
    <location>
        <begin position="59"/>
        <end position="79"/>
    </location>
</feature>
<dbReference type="AlphaFoldDB" id="A0A438FE23"/>
<evidence type="ECO:0000256" key="10">
    <source>
        <dbReference type="SAM" id="Phobius"/>
    </source>
</evidence>
<evidence type="ECO:0000256" key="9">
    <source>
        <dbReference type="SAM" id="MobiDB-lite"/>
    </source>
</evidence>
<evidence type="ECO:0000313" key="13">
    <source>
        <dbReference type="Proteomes" id="UP000288805"/>
    </source>
</evidence>
<feature type="transmembrane region" description="Helical" evidence="10">
    <location>
        <begin position="301"/>
        <end position="321"/>
    </location>
</feature>
<dbReference type="GO" id="GO:0006629">
    <property type="term" value="P:lipid metabolic process"/>
    <property type="evidence" value="ECO:0007669"/>
    <property type="project" value="UniProtKB-KW"/>
</dbReference>
<keyword evidence="8 12" id="KW-0012">Acyltransferase</keyword>
<accession>A0A438FE23</accession>
<dbReference type="PANTHER" id="PTHR31595">
    <property type="entry name" value="LONG-CHAIN-ALCOHOL O-FATTY-ACYLTRANSFERASE 3-RELATED"/>
    <property type="match status" value="1"/>
</dbReference>
<feature type="transmembrane region" description="Helical" evidence="10">
    <location>
        <begin position="6"/>
        <end position="24"/>
    </location>
</feature>
<feature type="transmembrane region" description="Helical" evidence="10">
    <location>
        <begin position="157"/>
        <end position="181"/>
    </location>
</feature>
<feature type="transmembrane region" description="Helical" evidence="10">
    <location>
        <begin position="242"/>
        <end position="263"/>
    </location>
</feature>
<dbReference type="InterPro" id="IPR044851">
    <property type="entry name" value="Wax_synthase"/>
</dbReference>
<keyword evidence="6" id="KW-0443">Lipid metabolism</keyword>
<protein>
    <submittedName>
        <fullName evidence="12">Acyl-CoA--sterol O-acyltransferase 1</fullName>
    </submittedName>
</protein>
<keyword evidence="4 10" id="KW-0812">Transmembrane</keyword>
<comment type="similarity">
    <text evidence="2">Belongs to the wax synthase family.</text>
</comment>
<reference evidence="12 13" key="1">
    <citation type="journal article" date="2018" name="PLoS Genet.">
        <title>Population sequencing reveals clonal diversity and ancestral inbreeding in the grapevine cultivar Chardonnay.</title>
        <authorList>
            <person name="Roach M.J."/>
            <person name="Johnson D.L."/>
            <person name="Bohlmann J."/>
            <person name="van Vuuren H.J."/>
            <person name="Jones S.J."/>
            <person name="Pretorius I.S."/>
            <person name="Schmidt S.A."/>
            <person name="Borneman A.R."/>
        </authorList>
    </citation>
    <scope>NUCLEOTIDE SEQUENCE [LARGE SCALE GENOMIC DNA]</scope>
    <source>
        <strain evidence="13">cv. Chardonnay</strain>
        <tissue evidence="12">Leaf</tissue>
    </source>
</reference>
<dbReference type="OrthoDB" id="1077582at2759"/>
<dbReference type="PIRSF" id="PIRSF037006">
    <property type="entry name" value="Wax_synthase"/>
    <property type="match status" value="1"/>
</dbReference>
<evidence type="ECO:0000256" key="2">
    <source>
        <dbReference type="ARBA" id="ARBA00007282"/>
    </source>
</evidence>
<feature type="transmembrane region" description="Helical" evidence="10">
    <location>
        <begin position="132"/>
        <end position="151"/>
    </location>
</feature>
<keyword evidence="7 10" id="KW-0472">Membrane</keyword>
<keyword evidence="3 12" id="KW-0808">Transferase</keyword>
<feature type="domain" description="Wax synthase" evidence="11">
    <location>
        <begin position="192"/>
        <end position="276"/>
    </location>
</feature>
<evidence type="ECO:0000256" key="1">
    <source>
        <dbReference type="ARBA" id="ARBA00004141"/>
    </source>
</evidence>
<keyword evidence="5 10" id="KW-1133">Transmembrane helix</keyword>
<evidence type="ECO:0000256" key="8">
    <source>
        <dbReference type="ARBA" id="ARBA00023315"/>
    </source>
</evidence>
<dbReference type="Pfam" id="PF13813">
    <property type="entry name" value="MBOAT_2"/>
    <property type="match status" value="1"/>
</dbReference>
<gene>
    <name evidence="12" type="primary">ASAT1_0</name>
    <name evidence="12" type="ORF">CK203_111218</name>
</gene>
<feature type="transmembrane region" description="Helical" evidence="10">
    <location>
        <begin position="269"/>
        <end position="289"/>
    </location>
</feature>
<feature type="region of interest" description="Disordered" evidence="9">
    <location>
        <begin position="107"/>
        <end position="128"/>
    </location>
</feature>
<evidence type="ECO:0000256" key="3">
    <source>
        <dbReference type="ARBA" id="ARBA00022679"/>
    </source>
</evidence>
<sequence>MEGELNNFVMVWVLAFVSFSYCYTMAKIIPSGRARLLTIIPVMAFFLFLPLRLNTLHLGGTFAFFIAWLANFKLLLFAFGEGPLASDPSISLLRFAALASLPIKIQQNPPPNGPYRENPSLEKPKKGQKSPVVYTVKGVVLAMVIVAAHFSEDMHPIVSLFLLLFQMYLSLEFILALVATLPRVLLGMELAPQFNEPYLSTSLQDFWGRRWNIMATSILRPTVYLPTLHVSARLFGRKWAPIPAVMATFIVSAVMHELIFYYMGRTAPTWHISFFFVLHGLCLTVELALKKVLGGIPALPAFVSGPLTVAFVVSTGFWLFFPQLLRLKADVRAIEEYAAFVAFLKDIGRALTFNLIRGYQSATYESFVHDYP</sequence>
<evidence type="ECO:0000256" key="6">
    <source>
        <dbReference type="ARBA" id="ARBA00023098"/>
    </source>
</evidence>
<dbReference type="InterPro" id="IPR017088">
    <property type="entry name" value="Wax_synthase_Magnoliopsida"/>
</dbReference>
<organism evidence="12 13">
    <name type="scientific">Vitis vinifera</name>
    <name type="common">Grape</name>
    <dbReference type="NCBI Taxonomy" id="29760"/>
    <lineage>
        <taxon>Eukaryota</taxon>
        <taxon>Viridiplantae</taxon>
        <taxon>Streptophyta</taxon>
        <taxon>Embryophyta</taxon>
        <taxon>Tracheophyta</taxon>
        <taxon>Spermatophyta</taxon>
        <taxon>Magnoliopsida</taxon>
        <taxon>eudicotyledons</taxon>
        <taxon>Gunneridae</taxon>
        <taxon>Pentapetalae</taxon>
        <taxon>rosids</taxon>
        <taxon>Vitales</taxon>
        <taxon>Vitaceae</taxon>
        <taxon>Viteae</taxon>
        <taxon>Vitis</taxon>
    </lineage>
</organism>
<dbReference type="GO" id="GO:0008374">
    <property type="term" value="F:O-acyltransferase activity"/>
    <property type="evidence" value="ECO:0007669"/>
    <property type="project" value="InterPro"/>
</dbReference>
<dbReference type="EMBL" id="QGNW01000968">
    <property type="protein sequence ID" value="RVW58232.1"/>
    <property type="molecule type" value="Genomic_DNA"/>
</dbReference>
<name>A0A438FE23_VITVI</name>
<dbReference type="InterPro" id="IPR032805">
    <property type="entry name" value="Wax_synthase_dom"/>
</dbReference>
<proteinExistence type="inferred from homology"/>
<comment type="subcellular location">
    <subcellularLocation>
        <location evidence="1">Membrane</location>
        <topology evidence="1">Multi-pass membrane protein</topology>
    </subcellularLocation>
</comment>
<evidence type="ECO:0000313" key="12">
    <source>
        <dbReference type="EMBL" id="RVW58232.1"/>
    </source>
</evidence>
<evidence type="ECO:0000256" key="5">
    <source>
        <dbReference type="ARBA" id="ARBA00022989"/>
    </source>
</evidence>